<keyword evidence="1 9" id="KW-0240">DNA-directed RNA polymerase</keyword>
<dbReference type="PANTHER" id="PTHR30313:SF2">
    <property type="entry name" value="DNA PRIMASE"/>
    <property type="match status" value="1"/>
</dbReference>
<dbReference type="InterPro" id="IPR020607">
    <property type="entry name" value="Primase_DnaG_arc"/>
</dbReference>
<evidence type="ECO:0000313" key="12">
    <source>
        <dbReference type="EMBL" id="SFR60787.1"/>
    </source>
</evidence>
<evidence type="ECO:0000256" key="2">
    <source>
        <dbReference type="ARBA" id="ARBA00022515"/>
    </source>
</evidence>
<proteinExistence type="inferred from homology"/>
<keyword evidence="7" id="KW-0460">Magnesium</keyword>
<dbReference type="AlphaFoldDB" id="A0A1I6I278"/>
<evidence type="ECO:0000313" key="13">
    <source>
        <dbReference type="Proteomes" id="UP000198531"/>
    </source>
</evidence>
<dbReference type="CDD" id="cd01029">
    <property type="entry name" value="TOPRIM_primases"/>
    <property type="match status" value="1"/>
</dbReference>
<evidence type="ECO:0000256" key="7">
    <source>
        <dbReference type="ARBA" id="ARBA00022842"/>
    </source>
</evidence>
<dbReference type="InterPro" id="IPR034154">
    <property type="entry name" value="TOPRIM_DnaG/twinkle"/>
</dbReference>
<keyword evidence="4 9" id="KW-0548">Nucleotidyltransferase</keyword>
<keyword evidence="6" id="KW-0479">Metal-binding</keyword>
<evidence type="ECO:0000259" key="11">
    <source>
        <dbReference type="PROSITE" id="PS50880"/>
    </source>
</evidence>
<keyword evidence="3 9" id="KW-0808">Transferase</keyword>
<dbReference type="EC" id="2.7.7.101" evidence="9"/>
<evidence type="ECO:0000256" key="8">
    <source>
        <dbReference type="ARBA" id="ARBA00023163"/>
    </source>
</evidence>
<evidence type="ECO:0000256" key="10">
    <source>
        <dbReference type="SAM" id="MobiDB-lite"/>
    </source>
</evidence>
<evidence type="ECO:0000256" key="6">
    <source>
        <dbReference type="ARBA" id="ARBA00022723"/>
    </source>
</evidence>
<feature type="compositionally biased region" description="Low complexity" evidence="10">
    <location>
        <begin position="295"/>
        <end position="307"/>
    </location>
</feature>
<dbReference type="Proteomes" id="UP000198531">
    <property type="component" value="Unassembled WGS sequence"/>
</dbReference>
<feature type="compositionally biased region" description="Basic and acidic residues" evidence="10">
    <location>
        <begin position="439"/>
        <end position="450"/>
    </location>
</feature>
<feature type="compositionally biased region" description="Acidic residues" evidence="10">
    <location>
        <begin position="390"/>
        <end position="407"/>
    </location>
</feature>
<dbReference type="Pfam" id="PF13662">
    <property type="entry name" value="Toprim_4"/>
    <property type="match status" value="1"/>
</dbReference>
<comment type="similarity">
    <text evidence="9">Belongs to the archaeal DnaG primase family.</text>
</comment>
<dbReference type="OrthoDB" id="8643at2157"/>
<dbReference type="STRING" id="553469.SAMN04487947_2764"/>
<feature type="region of interest" description="Disordered" evidence="10">
    <location>
        <begin position="270"/>
        <end position="318"/>
    </location>
</feature>
<gene>
    <name evidence="9" type="primary">dnaG</name>
    <name evidence="12" type="ORF">SAMN04487947_2764</name>
</gene>
<keyword evidence="13" id="KW-1185">Reference proteome</keyword>
<feature type="compositionally biased region" description="Low complexity" evidence="10">
    <location>
        <begin position="331"/>
        <end position="341"/>
    </location>
</feature>
<feature type="domain" description="Toprim" evidence="11">
    <location>
        <begin position="167"/>
        <end position="253"/>
    </location>
</feature>
<keyword evidence="2 9" id="KW-0639">Primosome</keyword>
<evidence type="ECO:0000256" key="1">
    <source>
        <dbReference type="ARBA" id="ARBA00022478"/>
    </source>
</evidence>
<accession>A0A1I6I278</accession>
<dbReference type="GO" id="GO:0000178">
    <property type="term" value="C:exosome (RNase complex)"/>
    <property type="evidence" value="ECO:0007669"/>
    <property type="project" value="InterPro"/>
</dbReference>
<protein>
    <recommendedName>
        <fullName evidence="9">DNA primase DnaG</fullName>
        <ecNumber evidence="9">2.7.7.101</ecNumber>
    </recommendedName>
</protein>
<keyword evidence="5 9" id="KW-0235">DNA replication</keyword>
<dbReference type="InterPro" id="IPR050219">
    <property type="entry name" value="DnaG_primase"/>
</dbReference>
<sequence length="545" mass="56771">MDDTAKYLIHAAITADGVVERSDVVGAIFGQTEGLLGDDLDLRDLQQSSKVGRIDVQIESENGQSFGNVTIASSLDKVKTAILAASLETITRVGPCQSDVRVTDIEDVREAKRREVVDRAKELLSTSFDDSVMTSSEILEEVKESVRVEDITEYEGLPAGPRVLDSDAIIVVEGRADVLTLLRYGIKNAIAVEGTNVPDPVADLTQDRTVTAFLDGDRGGELILRELVQVGDVDYVAFAPDGRSVEDLQRHEVMSALRSKVALEMLPAEGSVREAATDGTVADAGGDPSDPPRESPTTESATPPSETGANEDRIDRNPSVTVERLDDAAATTNASADADAAPPERQTTDEGGATGTETDASADSADASGVGAGVASVVSETADSPSASTETDDGGDETADAATDADEGTAGAESTAAAESVEDAASAADGETDAAAAAEADRPAPKSLREHVREVVRGGTGAVRFLDADFATTDERDAAEAFDAIRDAETPPDTVVLDGTFDQRLADVSAQRGVGRAVAATTGDFVKKPVSVRVLTADQLFETDE</sequence>
<name>A0A1I6I278_9EURY</name>
<dbReference type="GO" id="GO:1990077">
    <property type="term" value="C:primosome complex"/>
    <property type="evidence" value="ECO:0007669"/>
    <property type="project" value="UniProtKB-KW"/>
</dbReference>
<dbReference type="SMART" id="SM00493">
    <property type="entry name" value="TOPRIM"/>
    <property type="match status" value="1"/>
</dbReference>
<evidence type="ECO:0000256" key="4">
    <source>
        <dbReference type="ARBA" id="ARBA00022695"/>
    </source>
</evidence>
<dbReference type="EMBL" id="FOYT01000002">
    <property type="protein sequence ID" value="SFR60787.1"/>
    <property type="molecule type" value="Genomic_DNA"/>
</dbReference>
<dbReference type="GO" id="GO:0003899">
    <property type="term" value="F:DNA-directed RNA polymerase activity"/>
    <property type="evidence" value="ECO:0007669"/>
    <property type="project" value="UniProtKB-UniRule"/>
</dbReference>
<feature type="region of interest" description="Disordered" evidence="10">
    <location>
        <begin position="331"/>
        <end position="450"/>
    </location>
</feature>
<dbReference type="HAMAP" id="MF_00007">
    <property type="entry name" value="DNA_primase_DnaG_arc"/>
    <property type="match status" value="1"/>
</dbReference>
<evidence type="ECO:0000256" key="3">
    <source>
        <dbReference type="ARBA" id="ARBA00022679"/>
    </source>
</evidence>
<dbReference type="GO" id="GO:0000428">
    <property type="term" value="C:DNA-directed RNA polymerase complex"/>
    <property type="evidence" value="ECO:0007669"/>
    <property type="project" value="UniProtKB-KW"/>
</dbReference>
<dbReference type="InterPro" id="IPR006171">
    <property type="entry name" value="TOPRIM_dom"/>
</dbReference>
<keyword evidence="8 9" id="KW-0804">Transcription</keyword>
<comment type="catalytic activity">
    <reaction evidence="9">
        <text>ssDNA + n NTP = ssDNA/pppN(pN)n-1 hybrid + (n-1) diphosphate.</text>
        <dbReference type="EC" id="2.7.7.101"/>
    </reaction>
</comment>
<evidence type="ECO:0000256" key="9">
    <source>
        <dbReference type="HAMAP-Rule" id="MF_00007"/>
    </source>
</evidence>
<dbReference type="SUPFAM" id="SSF56731">
    <property type="entry name" value="DNA primase core"/>
    <property type="match status" value="1"/>
</dbReference>
<dbReference type="Gene3D" id="3.40.1360.10">
    <property type="match status" value="1"/>
</dbReference>
<feature type="compositionally biased region" description="Low complexity" evidence="10">
    <location>
        <begin position="277"/>
        <end position="287"/>
    </location>
</feature>
<dbReference type="GO" id="GO:0046872">
    <property type="term" value="F:metal ion binding"/>
    <property type="evidence" value="ECO:0007669"/>
    <property type="project" value="UniProtKB-KW"/>
</dbReference>
<dbReference type="GO" id="GO:0008143">
    <property type="term" value="F:poly(A) binding"/>
    <property type="evidence" value="ECO:0007669"/>
    <property type="project" value="InterPro"/>
</dbReference>
<dbReference type="PANTHER" id="PTHR30313">
    <property type="entry name" value="DNA PRIMASE"/>
    <property type="match status" value="1"/>
</dbReference>
<comment type="function">
    <text evidence="9">RNA polymerase that catalyzes the synthesis of short RNA molecules used as primers for DNA polymerase during DNA replication.</text>
</comment>
<comment type="subunit">
    <text evidence="9">Forms a ternary complex with MCM helicase and DNA.</text>
</comment>
<feature type="compositionally biased region" description="Low complexity" evidence="10">
    <location>
        <begin position="349"/>
        <end position="382"/>
    </location>
</feature>
<evidence type="ECO:0000256" key="5">
    <source>
        <dbReference type="ARBA" id="ARBA00022705"/>
    </source>
</evidence>
<feature type="compositionally biased region" description="Low complexity" evidence="10">
    <location>
        <begin position="408"/>
        <end position="438"/>
    </location>
</feature>
<dbReference type="NCBIfam" id="NF003108">
    <property type="entry name" value="PRK04031.1-1"/>
    <property type="match status" value="1"/>
</dbReference>
<reference evidence="13" key="1">
    <citation type="submission" date="2016-10" db="EMBL/GenBank/DDBJ databases">
        <authorList>
            <person name="Varghese N."/>
            <person name="Submissions S."/>
        </authorList>
    </citation>
    <scope>NUCLEOTIDE SEQUENCE [LARGE SCALE GENOMIC DNA]</scope>
    <source>
        <strain evidence="13">CGMCC 1.7736</strain>
    </source>
</reference>
<dbReference type="RefSeq" id="WP_089808544.1">
    <property type="nucleotide sequence ID" value="NZ_FOYT01000002.1"/>
</dbReference>
<dbReference type="GO" id="GO:0005737">
    <property type="term" value="C:cytoplasm"/>
    <property type="evidence" value="ECO:0007669"/>
    <property type="project" value="TreeGrafter"/>
</dbReference>
<dbReference type="GO" id="GO:0006269">
    <property type="term" value="P:DNA replication, synthesis of primer"/>
    <property type="evidence" value="ECO:0007669"/>
    <property type="project" value="UniProtKB-UniRule"/>
</dbReference>
<organism evidence="12 13">
    <name type="scientific">Halogeometricum rufum</name>
    <dbReference type="NCBI Taxonomy" id="553469"/>
    <lineage>
        <taxon>Archaea</taxon>
        <taxon>Methanobacteriati</taxon>
        <taxon>Methanobacteriota</taxon>
        <taxon>Stenosarchaea group</taxon>
        <taxon>Halobacteria</taxon>
        <taxon>Halobacteriales</taxon>
        <taxon>Haloferacaceae</taxon>
        <taxon>Halogeometricum</taxon>
    </lineage>
</organism>
<dbReference type="PROSITE" id="PS50880">
    <property type="entry name" value="TOPRIM"/>
    <property type="match status" value="1"/>
</dbReference>